<proteinExistence type="predicted"/>
<dbReference type="RefSeq" id="WP_354508143.1">
    <property type="nucleotide sequence ID" value="NZ_JBEPMO010000005.1"/>
</dbReference>
<evidence type="ECO:0000256" key="2">
    <source>
        <dbReference type="SAM" id="Phobius"/>
    </source>
</evidence>
<evidence type="ECO:0000256" key="1">
    <source>
        <dbReference type="SAM" id="MobiDB-lite"/>
    </source>
</evidence>
<protein>
    <recommendedName>
        <fullName evidence="5">Lipoprotein</fullName>
    </recommendedName>
</protein>
<organism evidence="3 4">
    <name type="scientific">Moheibacter stercoris</name>
    <dbReference type="NCBI Taxonomy" id="1628251"/>
    <lineage>
        <taxon>Bacteria</taxon>
        <taxon>Pseudomonadati</taxon>
        <taxon>Bacteroidota</taxon>
        <taxon>Flavobacteriia</taxon>
        <taxon>Flavobacteriales</taxon>
        <taxon>Weeksellaceae</taxon>
        <taxon>Moheibacter</taxon>
    </lineage>
</organism>
<evidence type="ECO:0000313" key="3">
    <source>
        <dbReference type="EMBL" id="MET3731665.1"/>
    </source>
</evidence>
<name>A0ABV2LSW4_9FLAO</name>
<keyword evidence="4" id="KW-1185">Reference proteome</keyword>
<feature type="compositionally biased region" description="Polar residues" evidence="1">
    <location>
        <begin position="52"/>
        <end position="64"/>
    </location>
</feature>
<feature type="region of interest" description="Disordered" evidence="1">
    <location>
        <begin position="32"/>
        <end position="134"/>
    </location>
</feature>
<sequence length="229" mass="25511">MKKLNYFFLPLVFILSSCYIYKPYSVKEEIAQGDPNQKSASKAGISVRDTKQPTGNLSASSKNTPLDKGEITEEEKQRIKAEEANRNQSPTANNNIPGRTTSEIEGESAGTPKMTLGRDPNPINTGKVSRDPEPKVALPAGAGLKQKIQPNKYYKITVEEKEYKIQADKWEGDTLVSHILRKPNRVLRFHENQIDEELLKERRFSKAYSDLFTVGAYAAAGAAVLLLIL</sequence>
<keyword evidence="2" id="KW-0472">Membrane</keyword>
<dbReference type="Proteomes" id="UP001549146">
    <property type="component" value="Unassembled WGS sequence"/>
</dbReference>
<feature type="compositionally biased region" description="Basic and acidic residues" evidence="1">
    <location>
        <begin position="65"/>
        <end position="85"/>
    </location>
</feature>
<accession>A0ABV2LSW4</accession>
<feature type="transmembrane region" description="Helical" evidence="2">
    <location>
        <begin position="207"/>
        <end position="228"/>
    </location>
</feature>
<evidence type="ECO:0008006" key="5">
    <source>
        <dbReference type="Google" id="ProtNLM"/>
    </source>
</evidence>
<keyword evidence="2" id="KW-0812">Transmembrane</keyword>
<dbReference type="PROSITE" id="PS51257">
    <property type="entry name" value="PROKAR_LIPOPROTEIN"/>
    <property type="match status" value="1"/>
</dbReference>
<reference evidence="3 4" key="1">
    <citation type="submission" date="2024-06" db="EMBL/GenBank/DDBJ databases">
        <title>Genomic Encyclopedia of Type Strains, Phase IV (KMG-IV): sequencing the most valuable type-strain genomes for metagenomic binning, comparative biology and taxonomic classification.</title>
        <authorList>
            <person name="Goeker M."/>
        </authorList>
    </citation>
    <scope>NUCLEOTIDE SEQUENCE [LARGE SCALE GENOMIC DNA]</scope>
    <source>
        <strain evidence="3 4">DSM 29388</strain>
    </source>
</reference>
<dbReference type="EMBL" id="JBEPMO010000005">
    <property type="protein sequence ID" value="MET3731665.1"/>
    <property type="molecule type" value="Genomic_DNA"/>
</dbReference>
<feature type="compositionally biased region" description="Polar residues" evidence="1">
    <location>
        <begin position="86"/>
        <end position="103"/>
    </location>
</feature>
<feature type="transmembrane region" description="Helical" evidence="2">
    <location>
        <begin position="6"/>
        <end position="22"/>
    </location>
</feature>
<gene>
    <name evidence="3" type="ORF">ABID46_001239</name>
</gene>
<evidence type="ECO:0000313" key="4">
    <source>
        <dbReference type="Proteomes" id="UP001549146"/>
    </source>
</evidence>
<comment type="caution">
    <text evidence="3">The sequence shown here is derived from an EMBL/GenBank/DDBJ whole genome shotgun (WGS) entry which is preliminary data.</text>
</comment>
<keyword evidence="2" id="KW-1133">Transmembrane helix</keyword>